<dbReference type="SUPFAM" id="SSF51126">
    <property type="entry name" value="Pectin lyase-like"/>
    <property type="match status" value="1"/>
</dbReference>
<keyword evidence="1" id="KW-0732">Signal</keyword>
<dbReference type="SMART" id="SM00710">
    <property type="entry name" value="PbH1"/>
    <property type="match status" value="5"/>
</dbReference>
<keyword evidence="2" id="KW-0456">Lyase</keyword>
<dbReference type="InterPro" id="IPR039513">
    <property type="entry name" value="PL-6"/>
</dbReference>
<dbReference type="AlphaFoldDB" id="A0A066UT31"/>
<dbReference type="InterPro" id="IPR022441">
    <property type="entry name" value="Para_beta_helix_rpt-2"/>
</dbReference>
<accession>A0A066UT31</accession>
<name>A0A066UT31_9VIBR</name>
<feature type="signal peptide" evidence="1">
    <location>
        <begin position="1"/>
        <end position="19"/>
    </location>
</feature>
<dbReference type="PROSITE" id="PS51257">
    <property type="entry name" value="PROKAR_LIPOPROTEIN"/>
    <property type="match status" value="1"/>
</dbReference>
<dbReference type="RefSeq" id="WP_032552709.1">
    <property type="nucleotide sequence ID" value="NZ_JFFR01000027.1"/>
</dbReference>
<dbReference type="Pfam" id="PF14592">
    <property type="entry name" value="Chondroitinas_B"/>
    <property type="match status" value="1"/>
</dbReference>
<dbReference type="CDD" id="cd14251">
    <property type="entry name" value="PL-6"/>
    <property type="match status" value="1"/>
</dbReference>
<dbReference type="InterPro" id="IPR006626">
    <property type="entry name" value="PbH1"/>
</dbReference>
<dbReference type="NCBIfam" id="TIGR03804">
    <property type="entry name" value="para_beta_helix"/>
    <property type="match status" value="1"/>
</dbReference>
<evidence type="ECO:0000313" key="2">
    <source>
        <dbReference type="EMBL" id="KDN27353.1"/>
    </source>
</evidence>
<gene>
    <name evidence="2" type="ORF">VFDL14_20905</name>
</gene>
<evidence type="ECO:0000256" key="1">
    <source>
        <dbReference type="SAM" id="SignalP"/>
    </source>
</evidence>
<dbReference type="STRING" id="212667.VFDL14_20905"/>
<sequence length="538" mass="59172">MKKKLISVSIVSAFTLAFATGCTTQDNSAPEVTAVEQATPAINDIDRSYLLSSDRLTMVDGDTLAVASEEQVAALKAQFENLQDGDEVVIPNGKYANLGQVTITANDITIRSEQAGSAWLTGLIQFELKGDDITLDGLVFTEGGPNERFGAVRMMGNGNTLQNSTFYYFNHDYTYEPDERRSEYPKYLWVSLWGKDGKVINNRFEGKQKRGTLIGVQKDDTSDNHLIASNIFMDQKPNQFNEFDIKEAIRYNGNSWEAIRIGDSKSSQWDSSSKFVDNLMIDMDGERELISIKSGDNTIAGNTIFQSAALISLRHGKGNTVENNMILGNEKRLTGGVRIYDEDHVIRNNYITNTRGRDGVIEGNADLRGGIVINTGIIDVANGEQLDQSVKGKELNKQWTPKNITIENNSLVDTEWGIVYGNQSHRVSLFNNAEVEGIYAGVDIAFNNNVVDNSKTPEFVSVRATQDFPLIGATYSDETYVGQVTESELVGSYSVELPQATIENGINSYQGEGADVSKLAIVTAETAGPDYVLENTTK</sequence>
<organism evidence="2 3">
    <name type="scientific">Vibrio fortis</name>
    <dbReference type="NCBI Taxonomy" id="212667"/>
    <lineage>
        <taxon>Bacteria</taxon>
        <taxon>Pseudomonadati</taxon>
        <taxon>Pseudomonadota</taxon>
        <taxon>Gammaproteobacteria</taxon>
        <taxon>Vibrionales</taxon>
        <taxon>Vibrionaceae</taxon>
        <taxon>Vibrio</taxon>
    </lineage>
</organism>
<reference evidence="2 3" key="1">
    <citation type="submission" date="2014-02" db="EMBL/GenBank/DDBJ databases">
        <title>Vibrio fortis Dalian14 Genome Sequencing.</title>
        <authorList>
            <person name="Wang Y."/>
            <person name="Song L."/>
            <person name="Liu G."/>
            <person name="Ding J."/>
        </authorList>
    </citation>
    <scope>NUCLEOTIDE SEQUENCE [LARGE SCALE GENOMIC DNA]</scope>
    <source>
        <strain evidence="2 3">Dalian14</strain>
    </source>
</reference>
<dbReference type="InterPro" id="IPR012334">
    <property type="entry name" value="Pectin_lyas_fold"/>
</dbReference>
<feature type="chain" id="PRO_5001632423" evidence="1">
    <location>
        <begin position="20"/>
        <end position="538"/>
    </location>
</feature>
<keyword evidence="3" id="KW-1185">Reference proteome</keyword>
<dbReference type="EMBL" id="JFFR01000027">
    <property type="protein sequence ID" value="KDN27353.1"/>
    <property type="molecule type" value="Genomic_DNA"/>
</dbReference>
<proteinExistence type="predicted"/>
<dbReference type="Proteomes" id="UP000027219">
    <property type="component" value="Unassembled WGS sequence"/>
</dbReference>
<protein>
    <submittedName>
        <fullName evidence="2">Alginate lyase</fullName>
    </submittedName>
</protein>
<dbReference type="InterPro" id="IPR011050">
    <property type="entry name" value="Pectin_lyase_fold/virulence"/>
</dbReference>
<dbReference type="Gene3D" id="2.160.20.10">
    <property type="entry name" value="Single-stranded right-handed beta-helix, Pectin lyase-like"/>
    <property type="match status" value="1"/>
</dbReference>
<dbReference type="OrthoDB" id="6475864at2"/>
<dbReference type="GO" id="GO:0016829">
    <property type="term" value="F:lyase activity"/>
    <property type="evidence" value="ECO:0007669"/>
    <property type="project" value="UniProtKB-KW"/>
</dbReference>
<evidence type="ECO:0000313" key="3">
    <source>
        <dbReference type="Proteomes" id="UP000027219"/>
    </source>
</evidence>
<comment type="caution">
    <text evidence="2">The sequence shown here is derived from an EMBL/GenBank/DDBJ whole genome shotgun (WGS) entry which is preliminary data.</text>
</comment>